<proteinExistence type="predicted"/>
<evidence type="ECO:0000313" key="2">
    <source>
        <dbReference type="Proteomes" id="UP001430584"/>
    </source>
</evidence>
<dbReference type="RefSeq" id="XP_066631074.1">
    <property type="nucleotide sequence ID" value="XM_066778637.1"/>
</dbReference>
<name>A0ABR3CCY7_9PEZI</name>
<comment type="caution">
    <text evidence="1">The sequence shown here is derived from an EMBL/GenBank/DDBJ whole genome shotgun (WGS) entry which is preliminary data.</text>
</comment>
<keyword evidence="2" id="KW-1185">Reference proteome</keyword>
<dbReference type="EMBL" id="JAJVCZ030000007">
    <property type="protein sequence ID" value="KAL0258045.1"/>
    <property type="molecule type" value="Genomic_DNA"/>
</dbReference>
<dbReference type="GeneID" id="92011301"/>
<reference evidence="1 2" key="1">
    <citation type="submission" date="2024-02" db="EMBL/GenBank/DDBJ databases">
        <title>De novo assembly and annotation of 12 fungi associated with fruit tree decline syndrome in Ontario, Canada.</title>
        <authorList>
            <person name="Sulman M."/>
            <person name="Ellouze W."/>
            <person name="Ilyukhin E."/>
        </authorList>
    </citation>
    <scope>NUCLEOTIDE SEQUENCE [LARGE SCALE GENOMIC DNA]</scope>
    <source>
        <strain evidence="1 2">FDS-637</strain>
    </source>
</reference>
<sequence>MSRPDWNVMPCPSNKYCCSFGKASNACCANEEDTFEVSWGAVPDHTTSIYSTWTYTTMQTATETDCPAALTTLASTTPAGQVARPTVKARFTA</sequence>
<accession>A0ABR3CCY7</accession>
<dbReference type="Proteomes" id="UP001430584">
    <property type="component" value="Unassembled WGS sequence"/>
</dbReference>
<evidence type="ECO:0000313" key="1">
    <source>
        <dbReference type="EMBL" id="KAL0258045.1"/>
    </source>
</evidence>
<gene>
    <name evidence="1" type="ORF">SLS55_007216</name>
</gene>
<protein>
    <submittedName>
        <fullName evidence="1">Uncharacterized protein</fullName>
    </submittedName>
</protein>
<organism evidence="1 2">
    <name type="scientific">Diplodia seriata</name>
    <dbReference type="NCBI Taxonomy" id="420778"/>
    <lineage>
        <taxon>Eukaryota</taxon>
        <taxon>Fungi</taxon>
        <taxon>Dikarya</taxon>
        <taxon>Ascomycota</taxon>
        <taxon>Pezizomycotina</taxon>
        <taxon>Dothideomycetes</taxon>
        <taxon>Dothideomycetes incertae sedis</taxon>
        <taxon>Botryosphaeriales</taxon>
        <taxon>Botryosphaeriaceae</taxon>
        <taxon>Diplodia</taxon>
    </lineage>
</organism>